<evidence type="ECO:0008006" key="5">
    <source>
        <dbReference type="Google" id="ProtNLM"/>
    </source>
</evidence>
<dbReference type="InterPro" id="IPR007312">
    <property type="entry name" value="Phosphoesterase"/>
</dbReference>
<dbReference type="PANTHER" id="PTHR31956">
    <property type="entry name" value="NON-SPECIFIC PHOSPHOLIPASE C4-RELATED"/>
    <property type="match status" value="1"/>
</dbReference>
<keyword evidence="1" id="KW-0378">Hydrolase</keyword>
<accession>A0AAD6HGZ3</accession>
<gene>
    <name evidence="3" type="ORF">N7493_008256</name>
</gene>
<proteinExistence type="predicted"/>
<name>A0AAD6HGZ3_9EURO</name>
<dbReference type="Pfam" id="PF04185">
    <property type="entry name" value="Phosphoesterase"/>
    <property type="match status" value="1"/>
</dbReference>
<dbReference type="GO" id="GO:0016788">
    <property type="term" value="F:hydrolase activity, acting on ester bonds"/>
    <property type="evidence" value="ECO:0007669"/>
    <property type="project" value="InterPro"/>
</dbReference>
<comment type="caution">
    <text evidence="3">The sequence shown here is derived from an EMBL/GenBank/DDBJ whole genome shotgun (WGS) entry which is preliminary data.</text>
</comment>
<keyword evidence="4" id="KW-1185">Reference proteome</keyword>
<evidence type="ECO:0000313" key="4">
    <source>
        <dbReference type="Proteomes" id="UP001215712"/>
    </source>
</evidence>
<sequence>MHISSLLGLLAFATAASAVPHTAPKMAAKRSQTAHSASSIKNLKNNIKKVVVLEMENRSVDNLLGGQTIEGLDNPINNGPFCNPYNLTNPGQGTVCSQAGDLDSILDDPDHSVTGNNIEFYGTFTPNNDDIASGKLTPVQRGFVFEQLRQYSDANKTSLAQQVLNYYTEDQVPVMTSLVQNYLTFNHWHSDLPGPTAPNRAYVLSGTSAGHGSNDQAFDADVHGLTQRSIFQQLTETNRTWKNYITDPSEQMADALFFNWVYTSGNQGLAVPLDDFYSDAASGTLPDFSFIDPSCCGVGTTSMHPTGLISDGETLIRDVYTALRTSPHWNETLLLLTFDETGGFHDHVPPPLAPRPDDLTYTETAPNGEQYIFSFNRLGGRVPTLLISPWVEQGVVEQKGMNSNGETVSYSASSLLRTLGYLWDFEPFTPRVGGAASFDHLIQSSMRTDTPDSLPEPSAFARIMNGKSTQQQIQ</sequence>
<evidence type="ECO:0000256" key="1">
    <source>
        <dbReference type="ARBA" id="ARBA00022801"/>
    </source>
</evidence>
<feature type="signal peptide" evidence="2">
    <location>
        <begin position="1"/>
        <end position="18"/>
    </location>
</feature>
<evidence type="ECO:0000313" key="3">
    <source>
        <dbReference type="EMBL" id="KAJ5716345.1"/>
    </source>
</evidence>
<dbReference type="Gene3D" id="3.40.720.10">
    <property type="entry name" value="Alkaline Phosphatase, subunit A"/>
    <property type="match status" value="1"/>
</dbReference>
<reference evidence="3" key="2">
    <citation type="submission" date="2023-01" db="EMBL/GenBank/DDBJ databases">
        <authorList>
            <person name="Petersen C."/>
        </authorList>
    </citation>
    <scope>NUCLEOTIDE SEQUENCE</scope>
    <source>
        <strain evidence="3">IBT 17514</strain>
    </source>
</reference>
<keyword evidence="2" id="KW-0732">Signal</keyword>
<dbReference type="GO" id="GO:0009395">
    <property type="term" value="P:phospholipid catabolic process"/>
    <property type="evidence" value="ECO:0007669"/>
    <property type="project" value="TreeGrafter"/>
</dbReference>
<dbReference type="Proteomes" id="UP001215712">
    <property type="component" value="Unassembled WGS sequence"/>
</dbReference>
<dbReference type="EMBL" id="JAQJAN010000012">
    <property type="protein sequence ID" value="KAJ5716345.1"/>
    <property type="molecule type" value="Genomic_DNA"/>
</dbReference>
<organism evidence="3 4">
    <name type="scientific">Penicillium malachiteum</name>
    <dbReference type="NCBI Taxonomy" id="1324776"/>
    <lineage>
        <taxon>Eukaryota</taxon>
        <taxon>Fungi</taxon>
        <taxon>Dikarya</taxon>
        <taxon>Ascomycota</taxon>
        <taxon>Pezizomycotina</taxon>
        <taxon>Eurotiomycetes</taxon>
        <taxon>Eurotiomycetidae</taxon>
        <taxon>Eurotiales</taxon>
        <taxon>Aspergillaceae</taxon>
        <taxon>Penicillium</taxon>
    </lineage>
</organism>
<dbReference type="AlphaFoldDB" id="A0AAD6HGZ3"/>
<dbReference type="PANTHER" id="PTHR31956:SF24">
    <property type="entry name" value="PHOSPHOESTERASE SUPERFAMILY PROTEIN (AFU_ORTHOLOGUE AFUA_1G17590)"/>
    <property type="match status" value="1"/>
</dbReference>
<dbReference type="InterPro" id="IPR017850">
    <property type="entry name" value="Alkaline_phosphatase_core_sf"/>
</dbReference>
<evidence type="ECO:0000256" key="2">
    <source>
        <dbReference type="SAM" id="SignalP"/>
    </source>
</evidence>
<feature type="chain" id="PRO_5042072500" description="Phosphoesterase" evidence="2">
    <location>
        <begin position="19"/>
        <end position="474"/>
    </location>
</feature>
<dbReference type="FunFam" id="3.40.720.10:FF:000052">
    <property type="entry name" value="Phosphatidylglycerol specific phospholipase, putative"/>
    <property type="match status" value="1"/>
</dbReference>
<protein>
    <recommendedName>
        <fullName evidence="5">Phosphoesterase</fullName>
    </recommendedName>
</protein>
<reference evidence="3" key="1">
    <citation type="journal article" date="2023" name="IMA Fungus">
        <title>Comparative genomic study of the Penicillium genus elucidates a diverse pangenome and 15 lateral gene transfer events.</title>
        <authorList>
            <person name="Petersen C."/>
            <person name="Sorensen T."/>
            <person name="Nielsen M.R."/>
            <person name="Sondergaard T.E."/>
            <person name="Sorensen J.L."/>
            <person name="Fitzpatrick D.A."/>
            <person name="Frisvad J.C."/>
            <person name="Nielsen K.L."/>
        </authorList>
    </citation>
    <scope>NUCLEOTIDE SEQUENCE</scope>
    <source>
        <strain evidence="3">IBT 17514</strain>
    </source>
</reference>